<keyword evidence="1" id="KW-1133">Transmembrane helix</keyword>
<keyword evidence="1" id="KW-0812">Transmembrane</keyword>
<dbReference type="RefSeq" id="WP_096654322.1">
    <property type="nucleotide sequence ID" value="NZ_NWUX01000024.1"/>
</dbReference>
<comment type="caution">
    <text evidence="2">The sequence shown here is derived from an EMBL/GenBank/DDBJ whole genome shotgun (WGS) entry which is preliminary data.</text>
</comment>
<feature type="transmembrane region" description="Helical" evidence="1">
    <location>
        <begin position="12"/>
        <end position="40"/>
    </location>
</feature>
<evidence type="ECO:0000313" key="2">
    <source>
        <dbReference type="EMBL" id="PCF94091.1"/>
    </source>
</evidence>
<dbReference type="Proteomes" id="UP000218677">
    <property type="component" value="Unassembled WGS sequence"/>
</dbReference>
<keyword evidence="3" id="KW-1185">Reference proteome</keyword>
<evidence type="ECO:0000313" key="3">
    <source>
        <dbReference type="Proteomes" id="UP000218677"/>
    </source>
</evidence>
<reference evidence="3" key="1">
    <citation type="submission" date="2017-09" db="EMBL/GenBank/DDBJ databases">
        <authorList>
            <person name="Cho G.-S."/>
            <person name="Oguntoyinbo F.A."/>
            <person name="Cnockaert M."/>
            <person name="Kabisch J."/>
            <person name="Neve H."/>
            <person name="Bockelmann W."/>
            <person name="Wenning M."/>
            <person name="Franz C.M."/>
            <person name="Vandamme P."/>
        </authorList>
    </citation>
    <scope>NUCLEOTIDE SEQUENCE [LARGE SCALE GENOMIC DNA]</scope>
    <source>
        <strain evidence="3">MBT G8648</strain>
    </source>
</reference>
<sequence length="119" mass="13456">MVKLSLHPKRWSSFLVAFVALVGMVVVSGIIATIGIRIAGSLPAFQSAWREAGWWLLVWRAVLYAAIAAVWWYYSKPRVLQRIGNNPEAAHRLRRLERSVLLLLLLLEVLNLPRWLGGA</sequence>
<protein>
    <submittedName>
        <fullName evidence="2">Uncharacterized protein</fullName>
    </submittedName>
</protein>
<gene>
    <name evidence="2" type="ORF">CPA45_19125</name>
</gene>
<proteinExistence type="predicted"/>
<feature type="transmembrane region" description="Helical" evidence="1">
    <location>
        <begin position="52"/>
        <end position="74"/>
    </location>
</feature>
<accession>A0A2A4HJ18</accession>
<name>A0A2A4HJ18_9GAMM</name>
<evidence type="ECO:0000256" key="1">
    <source>
        <dbReference type="SAM" id="Phobius"/>
    </source>
</evidence>
<organism evidence="2 3">
    <name type="scientific">Vreelandella nigrificans</name>
    <dbReference type="NCBI Taxonomy" id="2042704"/>
    <lineage>
        <taxon>Bacteria</taxon>
        <taxon>Pseudomonadati</taxon>
        <taxon>Pseudomonadota</taxon>
        <taxon>Gammaproteobacteria</taxon>
        <taxon>Oceanospirillales</taxon>
        <taxon>Halomonadaceae</taxon>
        <taxon>Vreelandella</taxon>
    </lineage>
</organism>
<keyword evidence="1" id="KW-0472">Membrane</keyword>
<dbReference type="EMBL" id="NWUX01000024">
    <property type="protein sequence ID" value="PCF94091.1"/>
    <property type="molecule type" value="Genomic_DNA"/>
</dbReference>
<dbReference type="AlphaFoldDB" id="A0A2A4HJ18"/>